<feature type="non-terminal residue" evidence="1">
    <location>
        <position position="173"/>
    </location>
</feature>
<name>A0ACC1HLX5_9FUNG</name>
<evidence type="ECO:0000313" key="2">
    <source>
        <dbReference type="Proteomes" id="UP001145114"/>
    </source>
</evidence>
<feature type="non-terminal residue" evidence="1">
    <location>
        <position position="1"/>
    </location>
</feature>
<sequence length="173" mass="18655">DTLPFVVEEEEVFDHKGAEWFDDASLTSLADWAVYGGHSAQMCPYLALWAIESDQSDDDGALRSCVCTSPAVSRAIGYSGWTGAVVRLLGGALALHFNIRQGTPAKLEGAAPCPYSPSPASGLSTPPPNSPAIVWEPNLVELSELVNDDDDSQQPTSVKYRKYAIRRKRDDAA</sequence>
<organism evidence="1 2">
    <name type="scientific">Spiromyces aspiralis</name>
    <dbReference type="NCBI Taxonomy" id="68401"/>
    <lineage>
        <taxon>Eukaryota</taxon>
        <taxon>Fungi</taxon>
        <taxon>Fungi incertae sedis</taxon>
        <taxon>Zoopagomycota</taxon>
        <taxon>Kickxellomycotina</taxon>
        <taxon>Kickxellomycetes</taxon>
        <taxon>Kickxellales</taxon>
        <taxon>Kickxellaceae</taxon>
        <taxon>Spiromyces</taxon>
    </lineage>
</organism>
<dbReference type="Proteomes" id="UP001145114">
    <property type="component" value="Unassembled WGS sequence"/>
</dbReference>
<protein>
    <submittedName>
        <fullName evidence="1">Uncharacterized protein</fullName>
    </submittedName>
</protein>
<proteinExistence type="predicted"/>
<keyword evidence="2" id="KW-1185">Reference proteome</keyword>
<reference evidence="1" key="1">
    <citation type="submission" date="2022-06" db="EMBL/GenBank/DDBJ databases">
        <title>Phylogenomic reconstructions and comparative analyses of Kickxellomycotina fungi.</title>
        <authorList>
            <person name="Reynolds N.K."/>
            <person name="Stajich J.E."/>
            <person name="Barry K."/>
            <person name="Grigoriev I.V."/>
            <person name="Crous P."/>
            <person name="Smith M.E."/>
        </authorList>
    </citation>
    <scope>NUCLEOTIDE SEQUENCE</scope>
    <source>
        <strain evidence="1">RSA 2271</strain>
    </source>
</reference>
<dbReference type="EMBL" id="JAMZIH010004694">
    <property type="protein sequence ID" value="KAJ1676178.1"/>
    <property type="molecule type" value="Genomic_DNA"/>
</dbReference>
<gene>
    <name evidence="1" type="ORF">EV182_008706</name>
</gene>
<comment type="caution">
    <text evidence="1">The sequence shown here is derived from an EMBL/GenBank/DDBJ whole genome shotgun (WGS) entry which is preliminary data.</text>
</comment>
<accession>A0ACC1HLX5</accession>
<evidence type="ECO:0000313" key="1">
    <source>
        <dbReference type="EMBL" id="KAJ1676178.1"/>
    </source>
</evidence>